<evidence type="ECO:0000256" key="1">
    <source>
        <dbReference type="ARBA" id="ARBA00006734"/>
    </source>
</evidence>
<evidence type="ECO:0000256" key="5">
    <source>
        <dbReference type="SAM" id="MobiDB-lite"/>
    </source>
</evidence>
<dbReference type="InterPro" id="IPR002088">
    <property type="entry name" value="Prenyl_trans_a"/>
</dbReference>
<dbReference type="GO" id="GO:0004662">
    <property type="term" value="F:CAAX-protein geranylgeranyltransferase activity"/>
    <property type="evidence" value="ECO:0007669"/>
    <property type="project" value="TreeGrafter"/>
</dbReference>
<evidence type="ECO:0000256" key="3">
    <source>
        <dbReference type="ARBA" id="ARBA00022679"/>
    </source>
</evidence>
<organism evidence="6 7">
    <name type="scientific">Colocasia esculenta</name>
    <name type="common">Wild taro</name>
    <name type="synonym">Arum esculentum</name>
    <dbReference type="NCBI Taxonomy" id="4460"/>
    <lineage>
        <taxon>Eukaryota</taxon>
        <taxon>Viridiplantae</taxon>
        <taxon>Streptophyta</taxon>
        <taxon>Embryophyta</taxon>
        <taxon>Tracheophyta</taxon>
        <taxon>Spermatophyta</taxon>
        <taxon>Magnoliopsida</taxon>
        <taxon>Liliopsida</taxon>
        <taxon>Araceae</taxon>
        <taxon>Aroideae</taxon>
        <taxon>Colocasieae</taxon>
        <taxon>Colocasia</taxon>
    </lineage>
</organism>
<feature type="non-terminal residue" evidence="6">
    <location>
        <position position="568"/>
    </location>
</feature>
<keyword evidence="4" id="KW-0677">Repeat</keyword>
<keyword evidence="3" id="KW-0808">Transferase</keyword>
<dbReference type="EMBL" id="NMUH01000394">
    <property type="protein sequence ID" value="MQL78334.1"/>
    <property type="molecule type" value="Genomic_DNA"/>
</dbReference>
<dbReference type="PANTHER" id="PTHR11129:SF10">
    <property type="entry name" value="PROTEIN PRENYLYLTRANSFERASE SUPERFAMILY PROTEIN"/>
    <property type="match status" value="1"/>
</dbReference>
<dbReference type="Pfam" id="PF01239">
    <property type="entry name" value="PPTA"/>
    <property type="match status" value="1"/>
</dbReference>
<sequence length="568" mass="63417">GDPPSHRRQWRPSTGGGGGGSGDLASERGGEQPGDALRPATGGGGQSPIRRRHRDSDDKRPCLWALRRGARRRPSPLHRGEKMSGEPWPLQPPAPSCGLDGSDGNSAGVDRGSALLKQLECILESDTLVNEFGFVHPTQLAELNAQSEMARSSNTIQAKGDIMDERMPGGGVRKYDETVFWNNDHKLAISTAELPRLYSAVLGAFSNSIRKYRATPDNDQFLQNEVLRCSKSLLLLSCDFGSAWNASCTLNTIRFSEEEARPRSLYAALTALSVGPSADKPSTCCSKPSPKVDEAPSVANLWWRRKLVPSQLLLLGRSGRDPDQHRCLQITGVAQTSPTNCGKDGSSPPHSAAREAFTWEERSPPLPVLLHDCLQSTRTQFVLIVLKLDVLQLPFPLMKLVISRNPSLLLFMDELQLSALVLSYSAKSDSSWSHRRWAIKNIVQIPGSLQQLTQIIGQESELVKKIAEKSKMNYRAWNHRCWLVSYMTRSQVLHELSKSRKWAELHVADNCCFHFRRRLMLKILEDKFTEQYGDAEHGVSCDIYTLWEVFISYIVTYERGLFEIPLNM</sequence>
<keyword evidence="7" id="KW-1185">Reference proteome</keyword>
<evidence type="ECO:0000313" key="7">
    <source>
        <dbReference type="Proteomes" id="UP000652761"/>
    </source>
</evidence>
<protein>
    <recommendedName>
        <fullName evidence="8">Protein prenyltransferase alpha subunit repeat-containing protein 1</fullName>
    </recommendedName>
</protein>
<feature type="region of interest" description="Disordered" evidence="5">
    <location>
        <begin position="1"/>
        <end position="103"/>
    </location>
</feature>
<accession>A0A843U953</accession>
<evidence type="ECO:0000256" key="4">
    <source>
        <dbReference type="ARBA" id="ARBA00022737"/>
    </source>
</evidence>
<dbReference type="SUPFAM" id="SSF48439">
    <property type="entry name" value="Protein prenylyltransferase"/>
    <property type="match status" value="1"/>
</dbReference>
<proteinExistence type="inferred from homology"/>
<dbReference type="GO" id="GO:0005953">
    <property type="term" value="C:CAAX-protein geranylgeranyltransferase complex"/>
    <property type="evidence" value="ECO:0007669"/>
    <property type="project" value="TreeGrafter"/>
</dbReference>
<feature type="compositionally biased region" description="Basic residues" evidence="5">
    <location>
        <begin position="1"/>
        <end position="10"/>
    </location>
</feature>
<dbReference type="GO" id="GO:0004660">
    <property type="term" value="F:protein farnesyltransferase activity"/>
    <property type="evidence" value="ECO:0007669"/>
    <property type="project" value="TreeGrafter"/>
</dbReference>
<dbReference type="Gene3D" id="1.25.40.120">
    <property type="entry name" value="Protein prenylyltransferase"/>
    <property type="match status" value="1"/>
</dbReference>
<reference evidence="6" key="1">
    <citation type="submission" date="2017-07" db="EMBL/GenBank/DDBJ databases">
        <title>Taro Niue Genome Assembly and Annotation.</title>
        <authorList>
            <person name="Atibalentja N."/>
            <person name="Keating K."/>
            <person name="Fields C.J."/>
        </authorList>
    </citation>
    <scope>NUCLEOTIDE SEQUENCE</scope>
    <source>
        <strain evidence="6">Niue_2</strain>
        <tissue evidence="6">Leaf</tissue>
    </source>
</reference>
<dbReference type="PROSITE" id="PS51147">
    <property type="entry name" value="PFTA"/>
    <property type="match status" value="2"/>
</dbReference>
<dbReference type="Proteomes" id="UP000652761">
    <property type="component" value="Unassembled WGS sequence"/>
</dbReference>
<gene>
    <name evidence="6" type="ORF">Taro_010771</name>
</gene>
<comment type="similarity">
    <text evidence="1">Belongs to the protein prenyltransferase subunit alpha family.</text>
</comment>
<comment type="caution">
    <text evidence="6">The sequence shown here is derived from an EMBL/GenBank/DDBJ whole genome shotgun (WGS) entry which is preliminary data.</text>
</comment>
<evidence type="ECO:0000256" key="2">
    <source>
        <dbReference type="ARBA" id="ARBA00022602"/>
    </source>
</evidence>
<evidence type="ECO:0008006" key="8">
    <source>
        <dbReference type="Google" id="ProtNLM"/>
    </source>
</evidence>
<evidence type="ECO:0000313" key="6">
    <source>
        <dbReference type="EMBL" id="MQL78334.1"/>
    </source>
</evidence>
<dbReference type="GO" id="GO:0005965">
    <property type="term" value="C:protein farnesyltransferase complex"/>
    <property type="evidence" value="ECO:0007669"/>
    <property type="project" value="TreeGrafter"/>
</dbReference>
<dbReference type="PANTHER" id="PTHR11129">
    <property type="entry name" value="PROTEIN FARNESYLTRANSFERASE ALPHA SUBUNIT/RAB GERANYLGERANYL TRANSFERASE ALPHA SUBUNIT"/>
    <property type="match status" value="1"/>
</dbReference>
<name>A0A843U953_COLES</name>
<keyword evidence="2" id="KW-0637">Prenyltransferase</keyword>
<dbReference type="AlphaFoldDB" id="A0A843U953"/>
<dbReference type="OrthoDB" id="1924260at2759"/>